<dbReference type="SUPFAM" id="SSF51905">
    <property type="entry name" value="FAD/NAD(P)-binding domain"/>
    <property type="match status" value="2"/>
</dbReference>
<evidence type="ECO:0000256" key="5">
    <source>
        <dbReference type="ARBA" id="ARBA00022857"/>
    </source>
</evidence>
<keyword evidence="6" id="KW-0560">Oxidoreductase</keyword>
<dbReference type="Proteomes" id="UP000198649">
    <property type="component" value="Unassembled WGS sequence"/>
</dbReference>
<dbReference type="GO" id="GO:0050660">
    <property type="term" value="F:flavin adenine dinucleotide binding"/>
    <property type="evidence" value="ECO:0007669"/>
    <property type="project" value="InterPro"/>
</dbReference>
<dbReference type="InterPro" id="IPR020946">
    <property type="entry name" value="Flavin_mOase-like"/>
</dbReference>
<sequence>MATKSRRVAVIGAGAGGLSAARHLVDAGHRVSIYEKGTRVGGLWVYDNDNGLSAAYRSLTINSEPRVTHFRDYPFPSGTPMFPSHEQVSGYLSDFADDFDLRRRIRFASPVESVSPVDGVPGRGWLVRTAQGGEETYDDVVVATGHQGVPAHPSWADEFTGQYLHSHAYREPERFRGQRVLVVGVGNSGLDIAADTCTLASATYISARSPVLIMPRMILGQPSGRVLAKINKPFVPWRLQRMAMRAISRVFHGRMEDWGFRTPANRTHPASNATFMAHVAYQRIVVRPGVAGVEGDVVRFTDGTSVQVDTVVAATGYELSLPFLAPDVSPVDGRRLDAYRRVVHVQWPGLYFVGFFNVSGGANISMMDVQAQWVAALVSGEVGLPDESHMRDDIAQERTFLARNFPEADRYGLELDPRRYRREIARAMRLSSVARPSRG</sequence>
<comment type="similarity">
    <text evidence="2">Belongs to the FAD-binding monooxygenase family.</text>
</comment>
<dbReference type="PRINTS" id="PR00370">
    <property type="entry name" value="FMOXYGENASE"/>
</dbReference>
<dbReference type="Pfam" id="PF00743">
    <property type="entry name" value="FMO-like"/>
    <property type="match status" value="1"/>
</dbReference>
<gene>
    <name evidence="7" type="ORF">SAMN05216561_109112</name>
</gene>
<comment type="similarity">
    <text evidence="1">Belongs to the FMO family.</text>
</comment>
<dbReference type="PANTHER" id="PTHR23023">
    <property type="entry name" value="DIMETHYLANILINE MONOOXYGENASE"/>
    <property type="match status" value="1"/>
</dbReference>
<evidence type="ECO:0000256" key="2">
    <source>
        <dbReference type="ARBA" id="ARBA00010139"/>
    </source>
</evidence>
<keyword evidence="4" id="KW-0274">FAD</keyword>
<evidence type="ECO:0000313" key="7">
    <source>
        <dbReference type="EMBL" id="SFI50262.1"/>
    </source>
</evidence>
<evidence type="ECO:0000256" key="6">
    <source>
        <dbReference type="ARBA" id="ARBA00023002"/>
    </source>
</evidence>
<dbReference type="PIRSF" id="PIRSF000332">
    <property type="entry name" value="FMO"/>
    <property type="match status" value="1"/>
</dbReference>
<dbReference type="GO" id="GO:0004499">
    <property type="term" value="F:N,N-dimethylaniline monooxygenase activity"/>
    <property type="evidence" value="ECO:0007669"/>
    <property type="project" value="InterPro"/>
</dbReference>
<protein>
    <submittedName>
        <fullName evidence="7">Predicted flavoprotein CzcO associated with the cation diffusion facilitator CzcD</fullName>
    </submittedName>
</protein>
<dbReference type="EMBL" id="FOQG01000009">
    <property type="protein sequence ID" value="SFI50262.1"/>
    <property type="molecule type" value="Genomic_DNA"/>
</dbReference>
<dbReference type="FunFam" id="3.50.50.60:FF:000042">
    <property type="entry name" value="Dimethylaniline monooxygenase [N-oxide-forming]"/>
    <property type="match status" value="1"/>
</dbReference>
<evidence type="ECO:0000256" key="4">
    <source>
        <dbReference type="ARBA" id="ARBA00022827"/>
    </source>
</evidence>
<dbReference type="RefSeq" id="WP_091113816.1">
    <property type="nucleotide sequence ID" value="NZ_BKAF01000011.1"/>
</dbReference>
<evidence type="ECO:0000313" key="8">
    <source>
        <dbReference type="Proteomes" id="UP000198649"/>
    </source>
</evidence>
<reference evidence="7 8" key="1">
    <citation type="submission" date="2016-10" db="EMBL/GenBank/DDBJ databases">
        <authorList>
            <person name="de Groot N.N."/>
        </authorList>
    </citation>
    <scope>NUCLEOTIDE SEQUENCE [LARGE SCALE GENOMIC DNA]</scope>
    <source>
        <strain evidence="7 8">CGMCC 1.11156</strain>
    </source>
</reference>
<dbReference type="AlphaFoldDB" id="A0A1I3IQR6"/>
<dbReference type="InterPro" id="IPR036188">
    <property type="entry name" value="FAD/NAD-bd_sf"/>
</dbReference>
<keyword evidence="8" id="KW-1185">Reference proteome</keyword>
<keyword evidence="3" id="KW-0285">Flavoprotein</keyword>
<dbReference type="OrthoDB" id="5168853at2"/>
<dbReference type="InterPro" id="IPR000960">
    <property type="entry name" value="Flavin_mOase"/>
</dbReference>
<name>A0A1I3IQR6_9ACTN</name>
<dbReference type="GO" id="GO:0050661">
    <property type="term" value="F:NADP binding"/>
    <property type="evidence" value="ECO:0007669"/>
    <property type="project" value="InterPro"/>
</dbReference>
<keyword evidence="5" id="KW-0521">NADP</keyword>
<dbReference type="STRING" id="1005945.SAMN05216561_109112"/>
<evidence type="ECO:0000256" key="3">
    <source>
        <dbReference type="ARBA" id="ARBA00022630"/>
    </source>
</evidence>
<proteinExistence type="inferred from homology"/>
<organism evidence="7 8">
    <name type="scientific">Nocardioides psychrotolerans</name>
    <dbReference type="NCBI Taxonomy" id="1005945"/>
    <lineage>
        <taxon>Bacteria</taxon>
        <taxon>Bacillati</taxon>
        <taxon>Actinomycetota</taxon>
        <taxon>Actinomycetes</taxon>
        <taxon>Propionibacteriales</taxon>
        <taxon>Nocardioidaceae</taxon>
        <taxon>Nocardioides</taxon>
    </lineage>
</organism>
<accession>A0A1I3IQR6</accession>
<dbReference type="Gene3D" id="3.50.50.60">
    <property type="entry name" value="FAD/NAD(P)-binding domain"/>
    <property type="match status" value="1"/>
</dbReference>
<dbReference type="InterPro" id="IPR050346">
    <property type="entry name" value="FMO-like"/>
</dbReference>
<evidence type="ECO:0000256" key="1">
    <source>
        <dbReference type="ARBA" id="ARBA00009183"/>
    </source>
</evidence>